<dbReference type="PANTHER" id="PTHR12387:SF0">
    <property type="entry name" value="26S PROTEASOME NON-ATPASE REGULATORY SUBUNIT 8"/>
    <property type="match status" value="1"/>
</dbReference>
<evidence type="ECO:0000256" key="1">
    <source>
        <dbReference type="ARBA" id="ARBA00009627"/>
    </source>
</evidence>
<comment type="subunit">
    <text evidence="4">Component of the 19S proteasome regulatory particle complex. The 26S proteasome consists of a 20S core particle (CP) and two 19S regulatory subunits (RP). The regulatory particle is made of a lid composed of 9 subunits including PSMD8, a base containing 6 ATPases and few additional components. Interacts with DDI2. Interacts with TASOR.</text>
</comment>
<evidence type="ECO:0000256" key="3">
    <source>
        <dbReference type="ARBA" id="ARBA00022942"/>
    </source>
</evidence>
<name>A0AA85K8S6_TRIRE</name>
<keyword evidence="3" id="KW-0647">Proteasome</keyword>
<dbReference type="GO" id="GO:0043161">
    <property type="term" value="P:proteasome-mediated ubiquitin-dependent protein catabolic process"/>
    <property type="evidence" value="ECO:0007669"/>
    <property type="project" value="TreeGrafter"/>
</dbReference>
<evidence type="ECO:0000256" key="2">
    <source>
        <dbReference type="ARBA" id="ARBA00014939"/>
    </source>
</evidence>
<evidence type="ECO:0000259" key="6">
    <source>
        <dbReference type="Pfam" id="PF10075"/>
    </source>
</evidence>
<sequence>MTQATDELCRKFQSLDHEWNKKNHNVDECLERVKEITSALTRCSFLPKDESEASRRELLIARSTLEIATMLASEKQDIPAFEHYMSQLKCYYYDYKTNLPDSAYKYELLGLNLLRLLAQCRLSEFHTELERLTIEEITSSVYINHPVSMEQYLMEGSFHKVFLSKGNVPSKRYDFFIDILLNTTRDEVASCVEAAYESLSLKDATPILFFDSEEGTKAFGQKRGWKLEAGIFHFPKNTKQTDEGIPSAEVTKVMLEYTRELDQII</sequence>
<reference evidence="8" key="2">
    <citation type="submission" date="2023-11" db="UniProtKB">
        <authorList>
            <consortium name="WormBaseParasite"/>
        </authorList>
    </citation>
    <scope>IDENTIFICATION</scope>
</reference>
<keyword evidence="7" id="KW-1185">Reference proteome</keyword>
<comment type="similarity">
    <text evidence="1">Belongs to the proteasome subunit S14 family.</text>
</comment>
<dbReference type="FunFam" id="1.25.40.990:FF:000001">
    <property type="entry name" value="26S proteasome non-ATPase regulatory subunit"/>
    <property type="match status" value="1"/>
</dbReference>
<dbReference type="AlphaFoldDB" id="A0AA85K8S6"/>
<dbReference type="Gene3D" id="1.25.40.990">
    <property type="match status" value="1"/>
</dbReference>
<evidence type="ECO:0000256" key="5">
    <source>
        <dbReference type="ARBA" id="ARBA00078986"/>
    </source>
</evidence>
<accession>A0AA85K8S6</accession>
<proteinExistence type="inferred from homology"/>
<dbReference type="InterPro" id="IPR033464">
    <property type="entry name" value="CSN8_PSD8_EIF3K"/>
</dbReference>
<evidence type="ECO:0000313" key="7">
    <source>
        <dbReference type="Proteomes" id="UP000050795"/>
    </source>
</evidence>
<dbReference type="GO" id="GO:0008541">
    <property type="term" value="C:proteasome regulatory particle, lid subcomplex"/>
    <property type="evidence" value="ECO:0007669"/>
    <property type="project" value="TreeGrafter"/>
</dbReference>
<evidence type="ECO:0000313" key="8">
    <source>
        <dbReference type="WBParaSite" id="TREG1_61740.1"/>
    </source>
</evidence>
<reference evidence="7" key="1">
    <citation type="submission" date="2022-06" db="EMBL/GenBank/DDBJ databases">
        <authorList>
            <person name="Berger JAMES D."/>
            <person name="Berger JAMES D."/>
        </authorList>
    </citation>
    <scope>NUCLEOTIDE SEQUENCE [LARGE SCALE GENOMIC DNA]</scope>
</reference>
<protein>
    <recommendedName>
        <fullName evidence="2">26S proteasome non-ATPase regulatory subunit 8</fullName>
    </recommendedName>
    <alternativeName>
        <fullName evidence="5">26S proteasome regulatory subunit RPN12</fullName>
    </alternativeName>
</protein>
<organism evidence="7 8">
    <name type="scientific">Trichobilharzia regenti</name>
    <name type="common">Nasal bird schistosome</name>
    <dbReference type="NCBI Taxonomy" id="157069"/>
    <lineage>
        <taxon>Eukaryota</taxon>
        <taxon>Metazoa</taxon>
        <taxon>Spiralia</taxon>
        <taxon>Lophotrochozoa</taxon>
        <taxon>Platyhelminthes</taxon>
        <taxon>Trematoda</taxon>
        <taxon>Digenea</taxon>
        <taxon>Strigeidida</taxon>
        <taxon>Schistosomatoidea</taxon>
        <taxon>Schistosomatidae</taxon>
        <taxon>Trichobilharzia</taxon>
    </lineage>
</organism>
<dbReference type="InterPro" id="IPR006746">
    <property type="entry name" value="26S_Psome_Rpn12"/>
</dbReference>
<dbReference type="WBParaSite" id="TREG1_61740.1">
    <property type="protein sequence ID" value="TREG1_61740.1"/>
    <property type="gene ID" value="TREG1_61740"/>
</dbReference>
<dbReference type="GO" id="GO:0005634">
    <property type="term" value="C:nucleus"/>
    <property type="evidence" value="ECO:0007669"/>
    <property type="project" value="TreeGrafter"/>
</dbReference>
<dbReference type="Pfam" id="PF10075">
    <property type="entry name" value="CSN8_PSD8_EIF3K"/>
    <property type="match status" value="1"/>
</dbReference>
<dbReference type="Proteomes" id="UP000050795">
    <property type="component" value="Unassembled WGS sequence"/>
</dbReference>
<dbReference type="PANTHER" id="PTHR12387">
    <property type="entry name" value="26S PROTEASOME NON-ATPASE REGULATORY SUBUNIT 8"/>
    <property type="match status" value="1"/>
</dbReference>
<dbReference type="GO" id="GO:0005829">
    <property type="term" value="C:cytosol"/>
    <property type="evidence" value="ECO:0007669"/>
    <property type="project" value="TreeGrafter"/>
</dbReference>
<evidence type="ECO:0000256" key="4">
    <source>
        <dbReference type="ARBA" id="ARBA00062283"/>
    </source>
</evidence>
<feature type="domain" description="CSN8/PSMD8/EIF3K" evidence="6">
    <location>
        <begin position="105"/>
        <end position="241"/>
    </location>
</feature>